<sequence length="316" mass="34967">MGDARAYQAVMNAGGGFIRWDWNKNKYVWVSKSDLQKQASNKKPTAPSPYEQNLAVLRKQQNHKQPSFKVPVKKAYRQPLVMSNKQVKPSGHVAKGQKVPSPTKKAAQPAGGCHPSREDLIKMRERANKENLPPLQGGRGEACPPAPPPTELLAGHSTFVSIISNRQIHLNAALTFWRKNPGALVSYLNRTADDSVTVDVLPVLTLSLVRQTLQVKQISMGAWLEFLPTLHRLLGSKFADYIKVCLDLIRTLIRHWSKELEEQKCPQNAANLLQSQSVSGIYSGLISMSDAVNALAQRKGSVGKKAKVVKELLDKL</sequence>
<feature type="region of interest" description="Disordered" evidence="4">
    <location>
        <begin position="87"/>
        <end position="116"/>
    </location>
</feature>
<evidence type="ECO:0000256" key="2">
    <source>
        <dbReference type="ARBA" id="ARBA00022490"/>
    </source>
</evidence>
<reference evidence="7" key="1">
    <citation type="submission" date="2025-08" db="UniProtKB">
        <authorList>
            <consortium name="RefSeq"/>
        </authorList>
    </citation>
    <scope>IDENTIFICATION</scope>
</reference>
<keyword evidence="2" id="KW-0963">Cytoplasm</keyword>
<gene>
    <name evidence="7" type="primary">LOC110981406</name>
</gene>
<comment type="subcellular location">
    <subcellularLocation>
        <location evidence="1">Cytoplasm</location>
        <location evidence="1">Cytoskeleton</location>
    </subcellularLocation>
</comment>
<keyword evidence="6" id="KW-1185">Reference proteome</keyword>
<dbReference type="AlphaFoldDB" id="A0A8B7YPP7"/>
<name>A0A8B7YPP7_ACAPL</name>
<dbReference type="GO" id="GO:0005856">
    <property type="term" value="C:cytoskeleton"/>
    <property type="evidence" value="ECO:0007669"/>
    <property type="project" value="UniProtKB-SubCell"/>
</dbReference>
<accession>A0A8B7YPP7</accession>
<evidence type="ECO:0000256" key="1">
    <source>
        <dbReference type="ARBA" id="ARBA00004245"/>
    </source>
</evidence>
<dbReference type="Pfam" id="PF13925">
    <property type="entry name" value="Katanin_con80"/>
    <property type="match status" value="1"/>
</dbReference>
<dbReference type="GO" id="GO:0005730">
    <property type="term" value="C:nucleolus"/>
    <property type="evidence" value="ECO:0007669"/>
    <property type="project" value="TreeGrafter"/>
</dbReference>
<dbReference type="GeneID" id="110981406"/>
<dbReference type="RefSeq" id="XP_022094647.1">
    <property type="nucleotide sequence ID" value="XM_022238955.1"/>
</dbReference>
<dbReference type="InterPro" id="IPR028021">
    <property type="entry name" value="Katanin_C-terminal"/>
</dbReference>
<dbReference type="OrthoDB" id="8754475at2759"/>
<dbReference type="OMA" id="KYVWVSK"/>
<evidence type="ECO:0000313" key="6">
    <source>
        <dbReference type="Proteomes" id="UP000694845"/>
    </source>
</evidence>
<dbReference type="Proteomes" id="UP000694845">
    <property type="component" value="Unplaced"/>
</dbReference>
<keyword evidence="3" id="KW-0206">Cytoskeleton</keyword>
<dbReference type="InterPro" id="IPR042404">
    <property type="entry name" value="KATNBL1"/>
</dbReference>
<feature type="domain" description="Katanin p80 subunit C-terminal" evidence="5">
    <location>
        <begin position="155"/>
        <end position="313"/>
    </location>
</feature>
<dbReference type="PANTHER" id="PTHR14682">
    <property type="entry name" value="KATNB1-LIKE PROTEIN 1"/>
    <property type="match status" value="1"/>
</dbReference>
<evidence type="ECO:0000259" key="5">
    <source>
        <dbReference type="Pfam" id="PF13925"/>
    </source>
</evidence>
<evidence type="ECO:0000313" key="7">
    <source>
        <dbReference type="RefSeq" id="XP_022094647.1"/>
    </source>
</evidence>
<protein>
    <submittedName>
        <fullName evidence="7">Uncharacterized protein LOC110981406 isoform X1</fullName>
    </submittedName>
</protein>
<proteinExistence type="predicted"/>
<evidence type="ECO:0000256" key="4">
    <source>
        <dbReference type="SAM" id="MobiDB-lite"/>
    </source>
</evidence>
<dbReference type="GO" id="GO:0008017">
    <property type="term" value="F:microtubule binding"/>
    <property type="evidence" value="ECO:0007669"/>
    <property type="project" value="InterPro"/>
</dbReference>
<evidence type="ECO:0000256" key="3">
    <source>
        <dbReference type="ARBA" id="ARBA00023212"/>
    </source>
</evidence>
<dbReference type="KEGG" id="aplc:110981406"/>
<dbReference type="PANTHER" id="PTHR14682:SF1">
    <property type="entry name" value="KATNB1-LIKE PROTEIN 1"/>
    <property type="match status" value="1"/>
</dbReference>
<organism evidence="6 7">
    <name type="scientific">Acanthaster planci</name>
    <name type="common">Crown-of-thorns starfish</name>
    <dbReference type="NCBI Taxonomy" id="133434"/>
    <lineage>
        <taxon>Eukaryota</taxon>
        <taxon>Metazoa</taxon>
        <taxon>Echinodermata</taxon>
        <taxon>Eleutherozoa</taxon>
        <taxon>Asterozoa</taxon>
        <taxon>Asteroidea</taxon>
        <taxon>Valvatacea</taxon>
        <taxon>Valvatida</taxon>
        <taxon>Acanthasteridae</taxon>
        <taxon>Acanthaster</taxon>
    </lineage>
</organism>